<dbReference type="PANTHER" id="PTHR33044">
    <property type="entry name" value="BIFUNCTIONAL INHIBITOR/LIPID-TRANSFER PROTEIN/SEED STORAGE 2S ALBUMIN SUPERFAMILY PROTEIN-RELATED"/>
    <property type="match status" value="1"/>
</dbReference>
<dbReference type="InterPro" id="IPR043325">
    <property type="entry name" value="LTSS"/>
</dbReference>
<accession>A0ABD3CB97</accession>
<dbReference type="EMBL" id="JAVIJP010000047">
    <property type="protein sequence ID" value="KAL3626080.1"/>
    <property type="molecule type" value="Genomic_DNA"/>
</dbReference>
<protein>
    <recommendedName>
        <fullName evidence="10">Bifunctional inhibitor/plant lipid transfer protein/seed storage helical domain-containing protein</fullName>
    </recommendedName>
</protein>
<evidence type="ECO:0000256" key="5">
    <source>
        <dbReference type="ARBA" id="ARBA00022729"/>
    </source>
</evidence>
<evidence type="ECO:0000259" key="10">
    <source>
        <dbReference type="SMART" id="SM00499"/>
    </source>
</evidence>
<evidence type="ECO:0000256" key="6">
    <source>
        <dbReference type="ARBA" id="ARBA00023157"/>
    </source>
</evidence>
<sequence>MASLKLVITIATILISTLPLEIMAQFDCRNDIDNLSSCYSYIEGRDFYPSSDCCNRLEDLIDEQPECLCEVVRGNGAINQTRFLQLPSACGVRTPSVGNCYYGNTPPFYSGTPPYYSDPHITIQDTLPRY</sequence>
<feature type="signal peptide" evidence="9">
    <location>
        <begin position="1"/>
        <end position="19"/>
    </location>
</feature>
<keyword evidence="6" id="KW-1015">Disulfide bond</keyword>
<feature type="domain" description="Bifunctional inhibitor/plant lipid transfer protein/seed storage helical" evidence="10">
    <location>
        <begin position="28"/>
        <end position="100"/>
    </location>
</feature>
<dbReference type="Gene3D" id="1.10.110.10">
    <property type="entry name" value="Plant lipid-transfer and hydrophobic proteins"/>
    <property type="match status" value="1"/>
</dbReference>
<dbReference type="GO" id="GO:0098552">
    <property type="term" value="C:side of membrane"/>
    <property type="evidence" value="ECO:0007669"/>
    <property type="project" value="UniProtKB-KW"/>
</dbReference>
<reference evidence="12" key="1">
    <citation type="journal article" date="2024" name="IScience">
        <title>Strigolactones Initiate the Formation of Haustorium-like Structures in Castilleja.</title>
        <authorList>
            <person name="Buerger M."/>
            <person name="Peterson D."/>
            <person name="Chory J."/>
        </authorList>
    </citation>
    <scope>NUCLEOTIDE SEQUENCE [LARGE SCALE GENOMIC DNA]</scope>
</reference>
<dbReference type="AlphaFoldDB" id="A0ABD3CB97"/>
<evidence type="ECO:0000256" key="3">
    <source>
        <dbReference type="ARBA" id="ARBA00022475"/>
    </source>
</evidence>
<keyword evidence="8" id="KW-0449">Lipoprotein</keyword>
<organism evidence="11 12">
    <name type="scientific">Castilleja foliolosa</name>
    <dbReference type="NCBI Taxonomy" id="1961234"/>
    <lineage>
        <taxon>Eukaryota</taxon>
        <taxon>Viridiplantae</taxon>
        <taxon>Streptophyta</taxon>
        <taxon>Embryophyta</taxon>
        <taxon>Tracheophyta</taxon>
        <taxon>Spermatophyta</taxon>
        <taxon>Magnoliopsida</taxon>
        <taxon>eudicotyledons</taxon>
        <taxon>Gunneridae</taxon>
        <taxon>Pentapetalae</taxon>
        <taxon>asterids</taxon>
        <taxon>lamiids</taxon>
        <taxon>Lamiales</taxon>
        <taxon>Orobanchaceae</taxon>
        <taxon>Pedicularideae</taxon>
        <taxon>Castillejinae</taxon>
        <taxon>Castilleja</taxon>
    </lineage>
</organism>
<dbReference type="InterPro" id="IPR036312">
    <property type="entry name" value="Bifun_inhib/LTP/seed_sf"/>
</dbReference>
<name>A0ABD3CB97_9LAMI</name>
<evidence type="ECO:0000256" key="8">
    <source>
        <dbReference type="ARBA" id="ARBA00023288"/>
    </source>
</evidence>
<evidence type="ECO:0000313" key="12">
    <source>
        <dbReference type="Proteomes" id="UP001632038"/>
    </source>
</evidence>
<dbReference type="Pfam" id="PF14368">
    <property type="entry name" value="LTP_2"/>
    <property type="match status" value="1"/>
</dbReference>
<dbReference type="CDD" id="cd00010">
    <property type="entry name" value="AAI_LTSS"/>
    <property type="match status" value="1"/>
</dbReference>
<dbReference type="SMART" id="SM00499">
    <property type="entry name" value="AAI"/>
    <property type="match status" value="1"/>
</dbReference>
<keyword evidence="4" id="KW-0472">Membrane</keyword>
<comment type="similarity">
    <text evidence="2">Belongs to the plant LTP family.</text>
</comment>
<dbReference type="SUPFAM" id="SSF47699">
    <property type="entry name" value="Bifunctional inhibitor/lipid-transfer protein/seed storage 2S albumin"/>
    <property type="match status" value="1"/>
</dbReference>
<evidence type="ECO:0000256" key="4">
    <source>
        <dbReference type="ARBA" id="ARBA00022622"/>
    </source>
</evidence>
<dbReference type="Proteomes" id="UP001632038">
    <property type="component" value="Unassembled WGS sequence"/>
</dbReference>
<proteinExistence type="inferred from homology"/>
<feature type="chain" id="PRO_5044835854" description="Bifunctional inhibitor/plant lipid transfer protein/seed storage helical domain-containing protein" evidence="9">
    <location>
        <begin position="20"/>
        <end position="130"/>
    </location>
</feature>
<comment type="caution">
    <text evidence="11">The sequence shown here is derived from an EMBL/GenBank/DDBJ whole genome shotgun (WGS) entry which is preliminary data.</text>
</comment>
<gene>
    <name evidence="11" type="ORF">CASFOL_029629</name>
</gene>
<keyword evidence="12" id="KW-1185">Reference proteome</keyword>
<comment type="subcellular location">
    <subcellularLocation>
        <location evidence="1">Cell membrane</location>
        <topology evidence="1">Lipid-anchor</topology>
        <topology evidence="1">GPI-anchor</topology>
    </subcellularLocation>
</comment>
<keyword evidence="4" id="KW-0336">GPI-anchor</keyword>
<dbReference type="GO" id="GO:0005886">
    <property type="term" value="C:plasma membrane"/>
    <property type="evidence" value="ECO:0007669"/>
    <property type="project" value="UniProtKB-SubCell"/>
</dbReference>
<dbReference type="InterPro" id="IPR016140">
    <property type="entry name" value="Bifunc_inhib/LTP/seed_store"/>
</dbReference>
<evidence type="ECO:0000256" key="7">
    <source>
        <dbReference type="ARBA" id="ARBA00023180"/>
    </source>
</evidence>
<evidence type="ECO:0000313" key="11">
    <source>
        <dbReference type="EMBL" id="KAL3626080.1"/>
    </source>
</evidence>
<evidence type="ECO:0000256" key="9">
    <source>
        <dbReference type="SAM" id="SignalP"/>
    </source>
</evidence>
<evidence type="ECO:0000256" key="2">
    <source>
        <dbReference type="ARBA" id="ARBA00009748"/>
    </source>
</evidence>
<keyword evidence="3" id="KW-1003">Cell membrane</keyword>
<evidence type="ECO:0000256" key="1">
    <source>
        <dbReference type="ARBA" id="ARBA00004609"/>
    </source>
</evidence>
<keyword evidence="7" id="KW-0325">Glycoprotein</keyword>
<keyword evidence="5 9" id="KW-0732">Signal</keyword>